<feature type="compositionally biased region" description="Basic and acidic residues" evidence="1">
    <location>
        <begin position="1"/>
        <end position="20"/>
    </location>
</feature>
<proteinExistence type="predicted"/>
<gene>
    <name evidence="2" type="ORF">BE08_21630</name>
</gene>
<sequence length="66" mass="7378">MQDTRDAADEAQRHALEAHEGGQAILTSRSMAQSARFDRAWALLAATYRAEVTLTENVIALSDYRR</sequence>
<evidence type="ECO:0000256" key="1">
    <source>
        <dbReference type="SAM" id="MobiDB-lite"/>
    </source>
</evidence>
<dbReference type="AlphaFoldDB" id="A0A150PJH3"/>
<evidence type="ECO:0000313" key="2">
    <source>
        <dbReference type="EMBL" id="KYF55756.1"/>
    </source>
</evidence>
<reference evidence="2 3" key="1">
    <citation type="submission" date="2014-02" db="EMBL/GenBank/DDBJ databases">
        <title>The small core and large imbalanced accessory genome model reveals a collaborative survival strategy of Sorangium cellulosum strains in nature.</title>
        <authorList>
            <person name="Han K."/>
            <person name="Peng R."/>
            <person name="Blom J."/>
            <person name="Li Y.-Z."/>
        </authorList>
    </citation>
    <scope>NUCLEOTIDE SEQUENCE [LARGE SCALE GENOMIC DNA]</scope>
    <source>
        <strain evidence="2 3">So0157-25</strain>
    </source>
</reference>
<dbReference type="EMBL" id="JELY01001442">
    <property type="protein sequence ID" value="KYF55756.1"/>
    <property type="molecule type" value="Genomic_DNA"/>
</dbReference>
<protein>
    <submittedName>
        <fullName evidence="2">Uncharacterized protein</fullName>
    </submittedName>
</protein>
<comment type="caution">
    <text evidence="2">The sequence shown here is derived from an EMBL/GenBank/DDBJ whole genome shotgun (WGS) entry which is preliminary data.</text>
</comment>
<accession>A0A150PJH3</accession>
<feature type="region of interest" description="Disordered" evidence="1">
    <location>
        <begin position="1"/>
        <end position="22"/>
    </location>
</feature>
<evidence type="ECO:0000313" key="3">
    <source>
        <dbReference type="Proteomes" id="UP000075420"/>
    </source>
</evidence>
<dbReference type="Proteomes" id="UP000075420">
    <property type="component" value="Unassembled WGS sequence"/>
</dbReference>
<organism evidence="2 3">
    <name type="scientific">Sorangium cellulosum</name>
    <name type="common">Polyangium cellulosum</name>
    <dbReference type="NCBI Taxonomy" id="56"/>
    <lineage>
        <taxon>Bacteria</taxon>
        <taxon>Pseudomonadati</taxon>
        <taxon>Myxococcota</taxon>
        <taxon>Polyangia</taxon>
        <taxon>Polyangiales</taxon>
        <taxon>Polyangiaceae</taxon>
        <taxon>Sorangium</taxon>
    </lineage>
</organism>
<name>A0A150PJH3_SORCE</name>